<organism evidence="1 2">
    <name type="scientific">Cystoisospora suis</name>
    <dbReference type="NCBI Taxonomy" id="483139"/>
    <lineage>
        <taxon>Eukaryota</taxon>
        <taxon>Sar</taxon>
        <taxon>Alveolata</taxon>
        <taxon>Apicomplexa</taxon>
        <taxon>Conoidasida</taxon>
        <taxon>Coccidia</taxon>
        <taxon>Eucoccidiorida</taxon>
        <taxon>Eimeriorina</taxon>
        <taxon>Sarcocystidae</taxon>
        <taxon>Cystoisospora</taxon>
    </lineage>
</organism>
<dbReference type="Proteomes" id="UP000221165">
    <property type="component" value="Unassembled WGS sequence"/>
</dbReference>
<keyword evidence="2" id="KW-1185">Reference proteome</keyword>
<gene>
    <name evidence="1" type="ORF">CSUI_009727</name>
</gene>
<dbReference type="GeneID" id="94433049"/>
<proteinExistence type="predicted"/>
<comment type="caution">
    <text evidence="1">The sequence shown here is derived from an EMBL/GenBank/DDBJ whole genome shotgun (WGS) entry which is preliminary data.</text>
</comment>
<name>A0A2C6KFZ9_9APIC</name>
<dbReference type="EMBL" id="MIGC01005932">
    <property type="protein sequence ID" value="PHJ16457.1"/>
    <property type="molecule type" value="Genomic_DNA"/>
</dbReference>
<evidence type="ECO:0000313" key="2">
    <source>
        <dbReference type="Proteomes" id="UP000221165"/>
    </source>
</evidence>
<dbReference type="AlphaFoldDB" id="A0A2C6KFZ9"/>
<reference evidence="1 2" key="1">
    <citation type="journal article" date="2017" name="Int. J. Parasitol.">
        <title>The genome of the protozoan parasite Cystoisospora suis and a reverse vaccinology approach to identify vaccine candidates.</title>
        <authorList>
            <person name="Palmieri N."/>
            <person name="Shrestha A."/>
            <person name="Ruttkowski B."/>
            <person name="Beck T."/>
            <person name="Vogl C."/>
            <person name="Tomley F."/>
            <person name="Blake D.P."/>
            <person name="Joachim A."/>
        </authorList>
    </citation>
    <scope>NUCLEOTIDE SEQUENCE [LARGE SCALE GENOMIC DNA]</scope>
    <source>
        <strain evidence="1 2">Wien I</strain>
    </source>
</reference>
<dbReference type="VEuPathDB" id="ToxoDB:CSUI_009727"/>
<dbReference type="RefSeq" id="XP_067918186.1">
    <property type="nucleotide sequence ID" value="XM_068069838.1"/>
</dbReference>
<accession>A0A2C6KFZ9</accession>
<sequence>MSDKDYRETLQPFQDRTTEWRKSWIAMERQWGREVPLSSRYYS</sequence>
<protein>
    <submittedName>
        <fullName evidence="1">Uncharacterized protein</fullName>
    </submittedName>
</protein>
<evidence type="ECO:0000313" key="1">
    <source>
        <dbReference type="EMBL" id="PHJ16457.1"/>
    </source>
</evidence>